<keyword evidence="3" id="KW-1185">Reference proteome</keyword>
<evidence type="ECO:0000259" key="1">
    <source>
        <dbReference type="Pfam" id="PF00717"/>
    </source>
</evidence>
<dbReference type="InterPro" id="IPR036286">
    <property type="entry name" value="LexA/Signal_pep-like_sf"/>
</dbReference>
<dbReference type="InterPro" id="IPR050077">
    <property type="entry name" value="LexA_repressor"/>
</dbReference>
<organism evidence="2 3">
    <name type="scientific">Anaerotignum lactatifermentans DSM 14214</name>
    <dbReference type="NCBI Taxonomy" id="1121323"/>
    <lineage>
        <taxon>Bacteria</taxon>
        <taxon>Bacillati</taxon>
        <taxon>Bacillota</taxon>
        <taxon>Clostridia</taxon>
        <taxon>Lachnospirales</taxon>
        <taxon>Anaerotignaceae</taxon>
        <taxon>Anaerotignum</taxon>
    </lineage>
</organism>
<dbReference type="PANTHER" id="PTHR33516">
    <property type="entry name" value="LEXA REPRESSOR"/>
    <property type="match status" value="1"/>
</dbReference>
<feature type="domain" description="Peptidase S24/S26A/S26B/S26C" evidence="1">
    <location>
        <begin position="85"/>
        <end position="203"/>
    </location>
</feature>
<dbReference type="InterPro" id="IPR015927">
    <property type="entry name" value="Peptidase_S24_S26A/B/C"/>
</dbReference>
<accession>A0A1M6QN91</accession>
<dbReference type="SUPFAM" id="SSF51306">
    <property type="entry name" value="LexA/Signal peptidase"/>
    <property type="match status" value="1"/>
</dbReference>
<proteinExistence type="predicted"/>
<dbReference type="OrthoDB" id="1653613at2"/>
<dbReference type="InterPro" id="IPR001387">
    <property type="entry name" value="Cro/C1-type_HTH"/>
</dbReference>
<sequence length="210" mass="23612">MFQKVKFKEQLQKLIGNSTTTEFSERTGFNRTYLSKYLNLRLDRPPSPDLLRAIAGPQVSYEELMVSCGYLPAESFSLRHSVRIPILGAVHAGMPALAVENIEGYETVDASEVSACHEYFYLRVQGDSMINARIYPNDLVFVRKQDDVESGDIAVVIIDNETATLKRVLKKDGLLILQAENPAYAPMVFTPAELPRLHIIGKVLHVKFKL</sequence>
<dbReference type="PANTHER" id="PTHR33516:SF2">
    <property type="entry name" value="LEXA REPRESSOR-RELATED"/>
    <property type="match status" value="1"/>
</dbReference>
<evidence type="ECO:0000313" key="2">
    <source>
        <dbReference type="EMBL" id="SHK21769.1"/>
    </source>
</evidence>
<dbReference type="AlphaFoldDB" id="A0A1M6QN91"/>
<dbReference type="CDD" id="cd06529">
    <property type="entry name" value="S24_LexA-like"/>
    <property type="match status" value="1"/>
</dbReference>
<name>A0A1M6QN91_9FIRM</name>
<dbReference type="InterPro" id="IPR039418">
    <property type="entry name" value="LexA-like"/>
</dbReference>
<dbReference type="EMBL" id="FRAH01000019">
    <property type="protein sequence ID" value="SHK21769.1"/>
    <property type="molecule type" value="Genomic_DNA"/>
</dbReference>
<evidence type="ECO:0000313" key="3">
    <source>
        <dbReference type="Proteomes" id="UP000183975"/>
    </source>
</evidence>
<dbReference type="CDD" id="cd00093">
    <property type="entry name" value="HTH_XRE"/>
    <property type="match status" value="1"/>
</dbReference>
<dbReference type="Pfam" id="PF00717">
    <property type="entry name" value="Peptidase_S24"/>
    <property type="match status" value="1"/>
</dbReference>
<dbReference type="RefSeq" id="WP_072850383.1">
    <property type="nucleotide sequence ID" value="NZ_FRAH01000019.1"/>
</dbReference>
<gene>
    <name evidence="2" type="ORF">SAMN02745138_01369</name>
</gene>
<dbReference type="Proteomes" id="UP000183975">
    <property type="component" value="Unassembled WGS sequence"/>
</dbReference>
<protein>
    <submittedName>
        <fullName evidence="2">Repressor LexA</fullName>
    </submittedName>
</protein>
<reference evidence="2 3" key="1">
    <citation type="submission" date="2016-11" db="EMBL/GenBank/DDBJ databases">
        <authorList>
            <person name="Jaros S."/>
            <person name="Januszkiewicz K."/>
            <person name="Wedrychowicz H."/>
        </authorList>
    </citation>
    <scope>NUCLEOTIDE SEQUENCE [LARGE SCALE GENOMIC DNA]</scope>
    <source>
        <strain evidence="2 3">DSM 14214</strain>
    </source>
</reference>
<dbReference type="Gene3D" id="2.10.109.10">
    <property type="entry name" value="Umud Fragment, subunit A"/>
    <property type="match status" value="1"/>
</dbReference>